<dbReference type="GO" id="GO:0051603">
    <property type="term" value="P:proteolysis involved in protein catabolic process"/>
    <property type="evidence" value="ECO:0007669"/>
    <property type="project" value="TreeGrafter"/>
</dbReference>
<sequence>MRKEMVLAVACLSLFGCQQMPAGSKPPLEGKFIDSPRARPLALQPMTNNPWLNNALVDRLAGAADPDEVRGFGKLDLTEQMAQVESFQVPQLQTYCDQVLGRLLVHWPHAKPDIKVRFSASESFGARATVDNVIYLNLGTLQAIESEDELAAMLGHEAAHLLLGHLDREHFFNQQKKLLDASVTAVSLGATLAGLESQKSGTSRKLVIGNPDAVGKTIVQSSLSGTLLKAVSDNFWNSSWTRAQEDEADLLSVDLLSRAGYSPRGAVHGIQRLQSFEGSNVSQLQRYQAQQKQLFSQAIQKKGVSGLLEQGIQSGVTAAQLAAVDVWKDFGKTHQLPAQREEALARYIASEYRSERRRSPQLASYQRQLLGGQSGKVLAGQVLINRATKAIDTGDLNEARRLAREVAQGPAAKSMRAQTLQFVLAVQQRRYKDALANLEQVPESEWQYASLSSYDQIITLSLSLDRQAQAERYLQRGQAHWGNQLMAPLEISVHLQGERIVQAQQAYQSCLSSTSKGLLAQCESAIGRFKPQQQAPTNPLEQLGLPSMGKLLGS</sequence>
<dbReference type="InterPro" id="IPR051156">
    <property type="entry name" value="Mito/Outer_Membr_Metalloprot"/>
</dbReference>
<keyword evidence="3" id="KW-0479">Metal-binding</keyword>
<dbReference type="Pfam" id="PF01435">
    <property type="entry name" value="Peptidase_M48"/>
    <property type="match status" value="1"/>
</dbReference>
<keyword evidence="6" id="KW-0482">Metalloprotease</keyword>
<keyword evidence="4" id="KW-0378">Hydrolase</keyword>
<evidence type="ECO:0000256" key="1">
    <source>
        <dbReference type="ARBA" id="ARBA00001947"/>
    </source>
</evidence>
<dbReference type="AlphaFoldDB" id="A0A2R3QNK2"/>
<evidence type="ECO:0000313" key="10">
    <source>
        <dbReference type="Proteomes" id="UP000238327"/>
    </source>
</evidence>
<keyword evidence="5" id="KW-0862">Zinc</keyword>
<protein>
    <recommendedName>
        <fullName evidence="8">Peptidase M48 domain-containing protein</fullName>
    </recommendedName>
</protein>
<dbReference type="CDD" id="cd07324">
    <property type="entry name" value="M48C_Oma1-like"/>
    <property type="match status" value="1"/>
</dbReference>
<organism evidence="9 10">
    <name type="scientific">Ectopseudomonas mendocina</name>
    <name type="common">Pseudomonas mendocina</name>
    <dbReference type="NCBI Taxonomy" id="300"/>
    <lineage>
        <taxon>Bacteria</taxon>
        <taxon>Pseudomonadati</taxon>
        <taxon>Pseudomonadota</taxon>
        <taxon>Gammaproteobacteria</taxon>
        <taxon>Pseudomonadales</taxon>
        <taxon>Pseudomonadaceae</taxon>
        <taxon>Ectopseudomonas</taxon>
    </lineage>
</organism>
<evidence type="ECO:0000256" key="7">
    <source>
        <dbReference type="SAM" id="MobiDB-lite"/>
    </source>
</evidence>
<dbReference type="Proteomes" id="UP000238327">
    <property type="component" value="Chromosome"/>
</dbReference>
<dbReference type="InterPro" id="IPR001915">
    <property type="entry name" value="Peptidase_M48"/>
</dbReference>
<gene>
    <name evidence="9" type="ORF">C7A17_11455</name>
</gene>
<dbReference type="PROSITE" id="PS51257">
    <property type="entry name" value="PROKAR_LIPOPROTEIN"/>
    <property type="match status" value="1"/>
</dbReference>
<accession>A0A2R3QNK2</accession>
<evidence type="ECO:0000256" key="3">
    <source>
        <dbReference type="ARBA" id="ARBA00022723"/>
    </source>
</evidence>
<dbReference type="Gene3D" id="3.30.2010.10">
    <property type="entry name" value="Metalloproteases ('zincins'), catalytic domain"/>
    <property type="match status" value="1"/>
</dbReference>
<dbReference type="GO" id="GO:0046872">
    <property type="term" value="F:metal ion binding"/>
    <property type="evidence" value="ECO:0007669"/>
    <property type="project" value="UniProtKB-KW"/>
</dbReference>
<evidence type="ECO:0000313" key="9">
    <source>
        <dbReference type="EMBL" id="AVO53359.1"/>
    </source>
</evidence>
<feature type="region of interest" description="Disordered" evidence="7">
    <location>
        <begin position="530"/>
        <end position="554"/>
    </location>
</feature>
<dbReference type="PANTHER" id="PTHR22726:SF1">
    <property type="entry name" value="METALLOENDOPEPTIDASE OMA1, MITOCHONDRIAL"/>
    <property type="match status" value="1"/>
</dbReference>
<dbReference type="PANTHER" id="PTHR22726">
    <property type="entry name" value="METALLOENDOPEPTIDASE OMA1"/>
    <property type="match status" value="1"/>
</dbReference>
<keyword evidence="2" id="KW-0645">Protease</keyword>
<evidence type="ECO:0000256" key="6">
    <source>
        <dbReference type="ARBA" id="ARBA00023049"/>
    </source>
</evidence>
<evidence type="ECO:0000256" key="5">
    <source>
        <dbReference type="ARBA" id="ARBA00022833"/>
    </source>
</evidence>
<dbReference type="GO" id="GO:0004222">
    <property type="term" value="F:metalloendopeptidase activity"/>
    <property type="evidence" value="ECO:0007669"/>
    <property type="project" value="InterPro"/>
</dbReference>
<comment type="cofactor">
    <cofactor evidence="1">
        <name>Zn(2+)</name>
        <dbReference type="ChEBI" id="CHEBI:29105"/>
    </cofactor>
</comment>
<feature type="compositionally biased region" description="Polar residues" evidence="7">
    <location>
        <begin position="531"/>
        <end position="540"/>
    </location>
</feature>
<dbReference type="RefSeq" id="WP_106738156.1">
    <property type="nucleotide sequence ID" value="NZ_CP027657.1"/>
</dbReference>
<evidence type="ECO:0000256" key="4">
    <source>
        <dbReference type="ARBA" id="ARBA00022801"/>
    </source>
</evidence>
<name>A0A2R3QNK2_ECTME</name>
<reference evidence="9 10" key="1">
    <citation type="submission" date="2018-03" db="EMBL/GenBank/DDBJ databases">
        <title>Complete genome sequence and methylome analysis of Pseudomonas mendocina NEB 698.</title>
        <authorList>
            <person name="Morgan R.D."/>
        </authorList>
    </citation>
    <scope>NUCLEOTIDE SEQUENCE [LARGE SCALE GENOMIC DNA]</scope>
    <source>
        <strain evidence="9 10">NEB698</strain>
    </source>
</reference>
<evidence type="ECO:0000256" key="2">
    <source>
        <dbReference type="ARBA" id="ARBA00022670"/>
    </source>
</evidence>
<dbReference type="OrthoDB" id="9810445at2"/>
<dbReference type="GO" id="GO:0016020">
    <property type="term" value="C:membrane"/>
    <property type="evidence" value="ECO:0007669"/>
    <property type="project" value="TreeGrafter"/>
</dbReference>
<dbReference type="EMBL" id="CP027657">
    <property type="protein sequence ID" value="AVO53359.1"/>
    <property type="molecule type" value="Genomic_DNA"/>
</dbReference>
<evidence type="ECO:0000259" key="8">
    <source>
        <dbReference type="Pfam" id="PF01435"/>
    </source>
</evidence>
<proteinExistence type="predicted"/>
<feature type="domain" description="Peptidase M48" evidence="8">
    <location>
        <begin position="123"/>
        <end position="328"/>
    </location>
</feature>